<protein>
    <submittedName>
        <fullName evidence="1">Uncharacterized protein</fullName>
    </submittedName>
</protein>
<evidence type="ECO:0000313" key="1">
    <source>
        <dbReference type="EMBL" id="KAI8441099.1"/>
    </source>
</evidence>
<comment type="caution">
    <text evidence="1">The sequence shown here is derived from an EMBL/GenBank/DDBJ whole genome shotgun (WGS) entry which is preliminary data.</text>
</comment>
<organism evidence="1 2">
    <name type="scientific">Choristoneura fumiferana</name>
    <name type="common">Spruce budworm moth</name>
    <name type="synonym">Archips fumiferana</name>
    <dbReference type="NCBI Taxonomy" id="7141"/>
    <lineage>
        <taxon>Eukaryota</taxon>
        <taxon>Metazoa</taxon>
        <taxon>Ecdysozoa</taxon>
        <taxon>Arthropoda</taxon>
        <taxon>Hexapoda</taxon>
        <taxon>Insecta</taxon>
        <taxon>Pterygota</taxon>
        <taxon>Neoptera</taxon>
        <taxon>Endopterygota</taxon>
        <taxon>Lepidoptera</taxon>
        <taxon>Glossata</taxon>
        <taxon>Ditrysia</taxon>
        <taxon>Tortricoidea</taxon>
        <taxon>Tortricidae</taxon>
        <taxon>Tortricinae</taxon>
        <taxon>Choristoneura</taxon>
    </lineage>
</organism>
<proteinExistence type="predicted"/>
<dbReference type="EMBL" id="CM046115">
    <property type="protein sequence ID" value="KAI8441099.1"/>
    <property type="molecule type" value="Genomic_DNA"/>
</dbReference>
<evidence type="ECO:0000313" key="2">
    <source>
        <dbReference type="Proteomes" id="UP001064048"/>
    </source>
</evidence>
<reference evidence="1 2" key="1">
    <citation type="journal article" date="2022" name="Genome Biol. Evol.">
        <title>The Spruce Budworm Genome: Reconstructing the Evolutionary History of Antifreeze Proteins.</title>
        <authorList>
            <person name="Beliveau C."/>
            <person name="Gagne P."/>
            <person name="Picq S."/>
            <person name="Vernygora O."/>
            <person name="Keeling C.I."/>
            <person name="Pinkney K."/>
            <person name="Doucet D."/>
            <person name="Wen F."/>
            <person name="Johnston J.S."/>
            <person name="Maaroufi H."/>
            <person name="Boyle B."/>
            <person name="Laroche J."/>
            <person name="Dewar K."/>
            <person name="Juretic N."/>
            <person name="Blackburn G."/>
            <person name="Nisole A."/>
            <person name="Brunet B."/>
            <person name="Brandao M."/>
            <person name="Lumley L."/>
            <person name="Duan J."/>
            <person name="Quan G."/>
            <person name="Lucarotti C.J."/>
            <person name="Roe A.D."/>
            <person name="Sperling F.A.H."/>
            <person name="Levesque R.C."/>
            <person name="Cusson M."/>
        </authorList>
    </citation>
    <scope>NUCLEOTIDE SEQUENCE [LARGE SCALE GENOMIC DNA]</scope>
    <source>
        <strain evidence="1">Glfc:IPQL:Cfum</strain>
    </source>
</reference>
<sequence>MGLGFKIDKHASIFTAEAFAILCALKHISRQKEACKWGIWKSRPLIRNAIATNYAALRPLSTITPVSMPMTIEDAPSPSGVELDKLYKKVELEMRGIDPAVLLSYSWFCVAAASHLGIEVTKSFAPRKAEKERHTLLRCVHIYKKHKVQYEIRTYFRFVHLQKLTGSTCDTYLEYIERNLPEGCALKVTKVECQKLPEHITPPTE</sequence>
<accession>A0ACC0KXN7</accession>
<keyword evidence="2" id="KW-1185">Reference proteome</keyword>
<name>A0ACC0KXN7_CHOFU</name>
<dbReference type="Proteomes" id="UP001064048">
    <property type="component" value="Chromosome 15"/>
</dbReference>
<gene>
    <name evidence="1" type="ORF">MSG28_009363</name>
</gene>